<protein>
    <recommendedName>
        <fullName evidence="19">Stabilin-2</fullName>
    </recommendedName>
</protein>
<feature type="disulfide bond" evidence="10">
    <location>
        <begin position="1395"/>
        <end position="1404"/>
    </location>
</feature>
<feature type="domain" description="EGF-like" evidence="14">
    <location>
        <begin position="157"/>
        <end position="194"/>
    </location>
</feature>
<keyword evidence="4 12" id="KW-1133">Transmembrane helix</keyword>
<dbReference type="PROSITE" id="PS50026">
    <property type="entry name" value="EGF_3"/>
    <property type="match status" value="18"/>
</dbReference>
<feature type="domain" description="EGF-like" evidence="14">
    <location>
        <begin position="1988"/>
        <end position="2022"/>
    </location>
</feature>
<evidence type="ECO:0000256" key="12">
    <source>
        <dbReference type="SAM" id="Phobius"/>
    </source>
</evidence>
<feature type="disulfide bond" evidence="10">
    <location>
        <begin position="1376"/>
        <end position="1393"/>
    </location>
</feature>
<evidence type="ECO:0000313" key="17">
    <source>
        <dbReference type="EMBL" id="KAG8556765.1"/>
    </source>
</evidence>
<dbReference type="Pfam" id="PF02469">
    <property type="entry name" value="Fasciclin"/>
    <property type="match status" value="6"/>
</dbReference>
<feature type="domain" description="EGF-like" evidence="14">
    <location>
        <begin position="1449"/>
        <end position="1490"/>
    </location>
</feature>
<dbReference type="PROSITE" id="PS50963">
    <property type="entry name" value="LINK_2"/>
    <property type="match status" value="1"/>
</dbReference>
<dbReference type="Gene3D" id="2.90.20.10">
    <property type="entry name" value="Plasmodium vivax P25 domain"/>
    <property type="match status" value="1"/>
</dbReference>
<feature type="transmembrane region" description="Helical" evidence="12">
    <location>
        <begin position="2447"/>
        <end position="2470"/>
    </location>
</feature>
<dbReference type="Pfam" id="PF12947">
    <property type="entry name" value="EGF_3"/>
    <property type="match status" value="9"/>
</dbReference>
<reference evidence="17" key="1">
    <citation type="thesis" date="2020" institute="ProQuest LLC" country="789 East Eisenhower Parkway, Ann Arbor, MI, USA">
        <title>Comparative Genomics and Chromosome Evolution.</title>
        <authorList>
            <person name="Mudd A.B."/>
        </authorList>
    </citation>
    <scope>NUCLEOTIDE SEQUENCE</scope>
    <source>
        <strain evidence="17">237g6f4</strain>
        <tissue evidence="17">Blood</tissue>
    </source>
</reference>
<dbReference type="FunFam" id="2.10.25.10:FF:000040">
    <property type="entry name" value="Stabilin 2"/>
    <property type="match status" value="2"/>
</dbReference>
<dbReference type="InterPro" id="IPR036378">
    <property type="entry name" value="FAS1_dom_sf"/>
</dbReference>
<keyword evidence="2 10" id="KW-0245">EGF-like domain</keyword>
<dbReference type="InterPro" id="IPR016187">
    <property type="entry name" value="CTDL_fold"/>
</dbReference>
<feature type="domain" description="EGF-like" evidence="14">
    <location>
        <begin position="1323"/>
        <end position="1361"/>
    </location>
</feature>
<keyword evidence="18" id="KW-1185">Reference proteome</keyword>
<feature type="domain" description="EGF-like" evidence="14">
    <location>
        <begin position="1491"/>
        <end position="1533"/>
    </location>
</feature>
<organism evidence="17 18">
    <name type="scientific">Engystomops pustulosus</name>
    <name type="common">Tungara frog</name>
    <name type="synonym">Physalaemus pustulosus</name>
    <dbReference type="NCBI Taxonomy" id="76066"/>
    <lineage>
        <taxon>Eukaryota</taxon>
        <taxon>Metazoa</taxon>
        <taxon>Chordata</taxon>
        <taxon>Craniata</taxon>
        <taxon>Vertebrata</taxon>
        <taxon>Euteleostomi</taxon>
        <taxon>Amphibia</taxon>
        <taxon>Batrachia</taxon>
        <taxon>Anura</taxon>
        <taxon>Neobatrachia</taxon>
        <taxon>Hyloidea</taxon>
        <taxon>Leptodactylidae</taxon>
        <taxon>Leiuperinae</taxon>
        <taxon>Engystomops</taxon>
    </lineage>
</organism>
<evidence type="ECO:0000256" key="6">
    <source>
        <dbReference type="ARBA" id="ARBA00023157"/>
    </source>
</evidence>
<dbReference type="PANTHER" id="PTHR24038">
    <property type="entry name" value="STABILIN"/>
    <property type="match status" value="1"/>
</dbReference>
<evidence type="ECO:0000256" key="11">
    <source>
        <dbReference type="PROSITE-ProRule" id="PRU00323"/>
    </source>
</evidence>
<feature type="signal peptide" evidence="13">
    <location>
        <begin position="1"/>
        <end position="24"/>
    </location>
</feature>
<keyword evidence="9" id="KW-0424">Laminin EGF-like domain</keyword>
<keyword evidence="6 10" id="KW-1015">Disulfide bond</keyword>
<feature type="disulfide bond" evidence="10">
    <location>
        <begin position="139"/>
        <end position="148"/>
    </location>
</feature>
<feature type="disulfide bond" evidence="10">
    <location>
        <begin position="184"/>
        <end position="193"/>
    </location>
</feature>
<feature type="domain" description="EGF-like" evidence="14">
    <location>
        <begin position="891"/>
        <end position="933"/>
    </location>
</feature>
<feature type="domain" description="EGF-like" evidence="14">
    <location>
        <begin position="848"/>
        <end position="890"/>
    </location>
</feature>
<dbReference type="FunFam" id="2.30.180.10:FF:000014">
    <property type="entry name" value="Stabilin 1"/>
    <property type="match status" value="1"/>
</dbReference>
<feature type="domain" description="FAS1" evidence="15">
    <location>
        <begin position="499"/>
        <end position="634"/>
    </location>
</feature>
<feature type="domain" description="EGF-like" evidence="14">
    <location>
        <begin position="805"/>
        <end position="847"/>
    </location>
</feature>
<dbReference type="InterPro" id="IPR002049">
    <property type="entry name" value="LE_dom"/>
</dbReference>
<evidence type="ECO:0000256" key="1">
    <source>
        <dbReference type="ARBA" id="ARBA00004479"/>
    </source>
</evidence>
<dbReference type="Gene3D" id="2.30.180.10">
    <property type="entry name" value="FAS1 domain"/>
    <property type="match status" value="7"/>
</dbReference>
<dbReference type="SUPFAM" id="SSF56436">
    <property type="entry name" value="C-type lectin-like"/>
    <property type="match status" value="1"/>
</dbReference>
<evidence type="ECO:0000256" key="13">
    <source>
        <dbReference type="SAM" id="SignalP"/>
    </source>
</evidence>
<accession>A0AAV7A7M7</accession>
<evidence type="ECO:0000256" key="10">
    <source>
        <dbReference type="PROSITE-ProRule" id="PRU00076"/>
    </source>
</evidence>
<dbReference type="GO" id="GO:0005540">
    <property type="term" value="F:hyaluronic acid binding"/>
    <property type="evidence" value="ECO:0007669"/>
    <property type="project" value="InterPro"/>
</dbReference>
<evidence type="ECO:0000259" key="15">
    <source>
        <dbReference type="PROSITE" id="PS50213"/>
    </source>
</evidence>
<keyword evidence="7" id="KW-0675">Receptor</keyword>
<dbReference type="SMART" id="SM00554">
    <property type="entry name" value="FAS1"/>
    <property type="match status" value="7"/>
</dbReference>
<dbReference type="PROSITE" id="PS01241">
    <property type="entry name" value="LINK_1"/>
    <property type="match status" value="1"/>
</dbReference>
<feature type="disulfide bond" evidence="11">
    <location>
        <begin position="2201"/>
        <end position="2270"/>
    </location>
</feature>
<dbReference type="SUPFAM" id="SSF57196">
    <property type="entry name" value="EGF/Laminin"/>
    <property type="match status" value="1"/>
</dbReference>
<dbReference type="PANTHER" id="PTHR24038:SF8">
    <property type="entry name" value="STABILIN-1"/>
    <property type="match status" value="1"/>
</dbReference>
<dbReference type="InterPro" id="IPR056806">
    <property type="entry name" value="EGF_STAB1-2"/>
</dbReference>
<dbReference type="Gene3D" id="2.170.300.10">
    <property type="entry name" value="Tie2 ligand-binding domain superfamily"/>
    <property type="match status" value="1"/>
</dbReference>
<dbReference type="InterPro" id="IPR001881">
    <property type="entry name" value="EGF-like_Ca-bd_dom"/>
</dbReference>
<dbReference type="SUPFAM" id="SSF82153">
    <property type="entry name" value="FAS1 domain"/>
    <property type="match status" value="7"/>
</dbReference>
<keyword evidence="3 12" id="KW-0812">Transmembrane</keyword>
<feature type="domain" description="FAS1" evidence="15">
    <location>
        <begin position="1716"/>
        <end position="1854"/>
    </location>
</feature>
<keyword evidence="13" id="KW-0732">Signal</keyword>
<feature type="domain" description="FAS1" evidence="15">
    <location>
        <begin position="2292"/>
        <end position="2430"/>
    </location>
</feature>
<keyword evidence="8" id="KW-0325">Glycoprotein</keyword>
<feature type="domain" description="EGF-like" evidence="14">
    <location>
        <begin position="1940"/>
        <end position="1978"/>
    </location>
</feature>
<dbReference type="InterPro" id="IPR024731">
    <property type="entry name" value="NELL2-like_EGF"/>
</dbReference>
<feature type="disulfide bond" evidence="10">
    <location>
        <begin position="1417"/>
        <end position="1434"/>
    </location>
</feature>
<evidence type="ECO:0008006" key="19">
    <source>
        <dbReference type="Google" id="ProtNLM"/>
    </source>
</evidence>
<dbReference type="EMBL" id="WNYA01000009">
    <property type="protein sequence ID" value="KAG8556765.1"/>
    <property type="molecule type" value="Genomic_DNA"/>
</dbReference>
<feature type="domain" description="EGF-like" evidence="14">
    <location>
        <begin position="2062"/>
        <end position="2102"/>
    </location>
</feature>
<evidence type="ECO:0000259" key="14">
    <source>
        <dbReference type="PROSITE" id="PS50026"/>
    </source>
</evidence>
<feature type="disulfide bond" evidence="11">
    <location>
        <begin position="2225"/>
        <end position="2246"/>
    </location>
</feature>
<evidence type="ECO:0000256" key="4">
    <source>
        <dbReference type="ARBA" id="ARBA00022989"/>
    </source>
</evidence>
<dbReference type="PROSITE" id="PS50213">
    <property type="entry name" value="FAS1"/>
    <property type="match status" value="7"/>
</dbReference>
<evidence type="ECO:0000256" key="5">
    <source>
        <dbReference type="ARBA" id="ARBA00023136"/>
    </source>
</evidence>
<feature type="chain" id="PRO_5043652983" description="Stabilin-2" evidence="13">
    <location>
        <begin position="25"/>
        <end position="2533"/>
    </location>
</feature>
<dbReference type="InterPro" id="IPR000742">
    <property type="entry name" value="EGF"/>
</dbReference>
<feature type="domain" description="EGF-like" evidence="14">
    <location>
        <begin position="2027"/>
        <end position="2061"/>
    </location>
</feature>
<feature type="domain" description="EGF-like" evidence="14">
    <location>
        <begin position="111"/>
        <end position="149"/>
    </location>
</feature>
<dbReference type="FunFam" id="2.30.180.10:FF:000005">
    <property type="entry name" value="Stabilin 2"/>
    <property type="match status" value="2"/>
</dbReference>
<evidence type="ECO:0000259" key="16">
    <source>
        <dbReference type="PROSITE" id="PS50963"/>
    </source>
</evidence>
<feature type="domain" description="EGF-like" evidence="14">
    <location>
        <begin position="715"/>
        <end position="755"/>
    </location>
</feature>
<evidence type="ECO:0000256" key="3">
    <source>
        <dbReference type="ARBA" id="ARBA00022692"/>
    </source>
</evidence>
<feature type="disulfide bond" evidence="10">
    <location>
        <begin position="1351"/>
        <end position="1360"/>
    </location>
</feature>
<feature type="disulfide bond" evidence="10">
    <location>
        <begin position="745"/>
        <end position="754"/>
    </location>
</feature>
<feature type="disulfide bond" evidence="10">
    <location>
        <begin position="165"/>
        <end position="182"/>
    </location>
</feature>
<comment type="caution">
    <text evidence="17">The sequence shown here is derived from an EMBL/GenBank/DDBJ whole genome shotgun (WGS) entry which is preliminary data.</text>
</comment>
<evidence type="ECO:0000256" key="8">
    <source>
        <dbReference type="ARBA" id="ARBA00023180"/>
    </source>
</evidence>
<feature type="domain" description="EGF-like" evidence="14">
    <location>
        <begin position="1409"/>
        <end position="1448"/>
    </location>
</feature>
<feature type="domain" description="EGF-like" evidence="14">
    <location>
        <begin position="2103"/>
        <end position="2145"/>
    </location>
</feature>
<dbReference type="GO" id="GO:0016020">
    <property type="term" value="C:membrane"/>
    <property type="evidence" value="ECO:0007669"/>
    <property type="project" value="UniProtKB-SubCell"/>
</dbReference>
<dbReference type="Gene3D" id="3.10.100.10">
    <property type="entry name" value="Mannose-Binding Protein A, subunit A"/>
    <property type="match status" value="1"/>
</dbReference>
<dbReference type="FunFam" id="3.10.100.10:FF:000001">
    <property type="entry name" value="Hyaluronan proteoglycan link protein 1"/>
    <property type="match status" value="1"/>
</dbReference>
<dbReference type="SMART" id="SM00181">
    <property type="entry name" value="EGF"/>
    <property type="match status" value="23"/>
</dbReference>
<feature type="domain" description="EGF-like" evidence="14">
    <location>
        <begin position="1368"/>
        <end position="1405"/>
    </location>
</feature>
<dbReference type="InterPro" id="IPR000782">
    <property type="entry name" value="FAS1_domain"/>
</dbReference>
<dbReference type="InterPro" id="IPR016186">
    <property type="entry name" value="C-type_lectin-like/link_sf"/>
</dbReference>
<feature type="domain" description="Link" evidence="16">
    <location>
        <begin position="2179"/>
        <end position="2272"/>
    </location>
</feature>
<dbReference type="GO" id="GO:0005509">
    <property type="term" value="F:calcium ion binding"/>
    <property type="evidence" value="ECO:0007669"/>
    <property type="project" value="InterPro"/>
</dbReference>
<gene>
    <name evidence="17" type="ORF">GDO81_018201</name>
</gene>
<feature type="domain" description="FAS1" evidence="15">
    <location>
        <begin position="356"/>
        <end position="487"/>
    </location>
</feature>
<proteinExistence type="predicted"/>
<dbReference type="PROSITE" id="PS01186">
    <property type="entry name" value="EGF_2"/>
    <property type="match status" value="12"/>
</dbReference>
<feature type="domain" description="FAS1" evidence="15">
    <location>
        <begin position="975"/>
        <end position="1103"/>
    </location>
</feature>
<feature type="domain" description="FAS1" evidence="15">
    <location>
        <begin position="1114"/>
        <end position="1243"/>
    </location>
</feature>
<name>A0AAV7A7M7_ENGPU</name>
<evidence type="ECO:0000256" key="9">
    <source>
        <dbReference type="ARBA" id="ARBA00023292"/>
    </source>
</evidence>
<dbReference type="SMART" id="SM00180">
    <property type="entry name" value="EGF_Lam"/>
    <property type="match status" value="4"/>
</dbReference>
<dbReference type="GO" id="GO:0007155">
    <property type="term" value="P:cell adhesion"/>
    <property type="evidence" value="ECO:0007669"/>
    <property type="project" value="InterPro"/>
</dbReference>
<dbReference type="SMART" id="SM00179">
    <property type="entry name" value="EGF_CA"/>
    <property type="match status" value="6"/>
</dbReference>
<comment type="caution">
    <text evidence="10">Lacks conserved residue(s) required for the propagation of feature annotation.</text>
</comment>
<evidence type="ECO:0000256" key="7">
    <source>
        <dbReference type="ARBA" id="ARBA00023170"/>
    </source>
</evidence>
<feature type="disulfide bond" evidence="10">
    <location>
        <begin position="1413"/>
        <end position="1423"/>
    </location>
</feature>
<feature type="domain" description="EGF-like" evidence="14">
    <location>
        <begin position="235"/>
        <end position="274"/>
    </location>
</feature>
<feature type="disulfide bond" evidence="10">
    <location>
        <begin position="2012"/>
        <end position="2021"/>
    </location>
</feature>
<dbReference type="Pfam" id="PF00193">
    <property type="entry name" value="Xlink"/>
    <property type="match status" value="1"/>
</dbReference>
<sequence>MAPTMLSSGPVFMLLMAYAGFVSSQSTVKTKNCNEKVYLRTESDCMSCAIALKYLCPKGTTKVTKGAGNAGCRYTVNTGGVVLSMLGCSHTCQATVTKPKCCEGFWGSTCTECPGGSENPCNGQGSCMDGIQGNGTCICNDGFSGFSCNECTDPSVYGAYCDSACLCKHGICKSGISGDGSCICEAGYMGPTCEEESLACKEKKCGLNSRCVESQGTLRCDCMPGYYKRGNVCTAKDPCRPSPCSPFATCKSSGPRQFTCKCKTDYYGDGKTCVPVNPCTVNNGGCPDNTTRCAYRSPGRSYCSCLPGMIRRLSDMGCYPPKVCQLSPCGRNAQCEEVSPGVQRCVCHEGEISDGRNCYGSLLYAIQTLNINDIQMRKQPGALKLFEEGCGLSLRKYGPFTVLLPLMKQRHIDETEAKHLCKAHIIPGQYLVSDLRNITKLWTLSGEILTFSQKEFNKEAEPDQKYKFIKTDLPAVNGIIHVIDKDLSSNNVETIGDPKMTIGDILVKTEMFSRFETILENCDLPAILNGPGSFTIFVPSNKAVDSLRDGRLIYLLTQAKHKLLELVKYHISSMAAVTLDRIVTMPHILTSTNEIIRINVTENGRILFGNEGIPLLHSDIVASNGIIHVLDGILIPSTILPILPASCNETLEEVVQGTCSDCDAILPCPDDTTDTGVVNRDCLYQDHENITKGCAKNCSRSITVNGCCGGFYGSDCRPCPGGFSNPCYGRGRCIDGIRGNGKCECYHKYKGIACHICTEPNKHGDDCEEECRCVHGVCDNRPGSRGVCQGGRCSDGYIGEFCDQRSEPCASINMTQYCHINAVCVSTGNVTSCMCENGYEGDGSFCQPLDDCRMPDRGGCSENAICSMAPTGGVTCQCNPGWSGDGIECVPIDNCAQENRGDCHVNADCKFTQPGQNECVCKKGYTGDGYSCDPVNLCLEDNGGCHQMATCMPTSGGERTCVCPSGLNGDGITCYADVLTELLGIPDVAVFNTWIKNSQVSISRGVNVTALIPSDTAIAALSESSRTFWLDKLPFLVRAHFLRGAFTSEQLQQVIGQELDTIDPRTKWEIGSMKGNLTVNNASILVQNIPASNGYIFIINQVLIPPLSAIPPTRPGLYRILNQVPSFEAFKQAMQEIGLITEIESSGEKYTIFVPSNSAVTAYYNQSGITYLDNSTIKYHVILGEKLAPSAISDGMHRSSMLGTSYWLMFYKRYNQTFVHDAQLDGNFFETDNGMLMGTSEVIRILKNRCDTTKTTVKRTKCGSCERGIQCPNDSVLKEPLGKGSGPCTYKRRNNFINGCKFSCIASQDDLQCCEGYFGGQCLVCPGGQDNVCSNNGNCQDGIKGSGECICKKGFHGTACETCEAGKYGRDCQGECECVQGICNDGLHGDGLCQCEKGWTGYTCDIDIKTDLCNGSCSIYANCIADATNSTGKCSCIAGYAGNGINCTEVDPCTVNNGGCSKYANCSRAPLGQARCTCFDGYSGDGAVCVEINACLENNGGCHRYAECIKTGPNKVACNCLPGYRGNGTLNCTQINLCDENNGGCSPYAICRLVGTSRRFCSCMFGFIGDGITCTGKIPQALQYNKDTNRFYSQLQGNNIKDLAGDGPFTVFVPQNQVLENNMTASLISDWTRKNLMKHLLRYHLVGCRKLLIDELQNVSSLTTLSGDTIKLSTKNGEVYINDIARITKSDELANNGVIHIIDKLLIPESPLHNRNMLTLSEAATFYGYSKFIQLLQDSNLMPLVLDKAHQPITALWPTNKAFDSLSEEQKLWLYHEDHKDKLEAYLKYHIIRDAKMSAADLPERKSLRTLYGSLVSFQCSSTNTGELLVNNIKVIQRDMEFMDGIAHGIDQLMEPPNIGARCDAFVERKMLVSRYSCSRCGFERPCPSGTIDKGEVKPCVSWRSWKSPTAHYRAQCARICYSIDWQPRCCKNHYGQYCNVCPGGLQAPCNNHGRCNDEMYGNGTCSCSTGFNGTACELCDSNRFGPDCKECTCAEHGQCNEGISGDGSCYCAEGWSGEKCEIQLPTTPVCSPACDGNATCRANNECECNPFYDGDGRTCSVIDQCSDYNGGCSSDAKCSQTGIKVSCECLPEYEGDGYVCTPINLCANGENGGCSEHATCFYTGPKSRRCECHEGYVGNGVQCLEKAIPPINRCVVDNGGCDPLATCTDLHFEEKTAGVFHLQSPKGKYQYKYEEAGGACESEGASIATFQQLSAAQQLGYHRCLVGWLDNRTAGYPIVYPSESCGSNHVGIVDYKTRTNTSEKWDVYCYRLKDTQCKCPDRYVGDGSFCNGNLLQVMEATPGMSKFFYYISDYSLKSSEGLVFVDILAAYNHTSYRTLFVPDDDSFEDNATLTWRDLEYHMSKPDLLVPYTNLTNGSTLLSDLGYNLSISQASNCSTAPCPKLVNDKVIVNWDIPAFNGIIHIIKGPLTAPPVPKIKDSRISHPVTSALVTLLVLVIVAAVSAGFFYYRKKTEGFHFRQFKEEEDEDIDLQNPPLVSIPNPVYGVSTNFLDQLDDPCNEEYEGSDTYNILH</sequence>
<evidence type="ECO:0000313" key="18">
    <source>
        <dbReference type="Proteomes" id="UP000824782"/>
    </source>
</evidence>
<dbReference type="InterPro" id="IPR000538">
    <property type="entry name" value="Link_dom"/>
</dbReference>
<dbReference type="Pfam" id="PF24887">
    <property type="entry name" value="EGF_STAB1-2"/>
    <property type="match status" value="2"/>
</dbReference>
<dbReference type="SMART" id="SM00445">
    <property type="entry name" value="LINK"/>
    <property type="match status" value="1"/>
</dbReference>
<feature type="domain" description="FAS1" evidence="15">
    <location>
        <begin position="1575"/>
        <end position="1706"/>
    </location>
</feature>
<dbReference type="PROSITE" id="PS00022">
    <property type="entry name" value="EGF_1"/>
    <property type="match status" value="7"/>
</dbReference>
<keyword evidence="5 12" id="KW-0472">Membrane</keyword>
<dbReference type="Gene3D" id="2.10.25.10">
    <property type="entry name" value="Laminin"/>
    <property type="match status" value="11"/>
</dbReference>
<dbReference type="Proteomes" id="UP000824782">
    <property type="component" value="Unassembled WGS sequence"/>
</dbReference>
<evidence type="ECO:0000256" key="2">
    <source>
        <dbReference type="ARBA" id="ARBA00022536"/>
    </source>
</evidence>
<comment type="subcellular location">
    <subcellularLocation>
        <location evidence="1">Membrane</location>
        <topology evidence="1">Single-pass type I membrane protein</topology>
    </subcellularLocation>
</comment>
<feature type="disulfide bond" evidence="10">
    <location>
        <begin position="1968"/>
        <end position="1977"/>
    </location>
</feature>
<feature type="domain" description="EGF-like" evidence="14">
    <location>
        <begin position="934"/>
        <end position="975"/>
    </location>
</feature>
<feature type="disulfide bond" evidence="10">
    <location>
        <begin position="2031"/>
        <end position="2041"/>
    </location>
</feature>